<keyword evidence="3" id="KW-1185">Reference proteome</keyword>
<proteinExistence type="predicted"/>
<comment type="caution">
    <text evidence="2">The sequence shown here is derived from an EMBL/GenBank/DDBJ whole genome shotgun (WGS) entry which is preliminary data.</text>
</comment>
<dbReference type="CDD" id="cd09917">
    <property type="entry name" value="F-box_SF"/>
    <property type="match status" value="1"/>
</dbReference>
<reference evidence="2" key="1">
    <citation type="submission" date="2021-10" db="EMBL/GenBank/DDBJ databases">
        <authorList>
            <person name="Piombo E."/>
        </authorList>
    </citation>
    <scope>NUCLEOTIDE SEQUENCE</scope>
</reference>
<sequence>MVLGLVWNTRTGQHWLAWVVRGPQDPNSPEEPVLTGLGYMTDINMVAPADCAISYKETPDDELRGYDFRVLDGTTDRPFTFHEFCWQLLLTKLGLGEDKAGWKQVGTWLFHILNSVSWVETGNLMPENRYHGTIKLRQATAALGTPDLLLADPSKHGPEIATSSLEFQHHSLIQPITQQSDPFTTLPLEVIFEIFILLPSKDVGSARLSSRHLAVACFMNNLPQRFWTSRFSPERELGLVLPELLSPKTSNRWLHTYLDYKKTLKESNCFALRNRGRIWRCLEGLAIILDALLIHHRERQPEELVDETCFLGQKVACPELPDQFQYGELNFGARSREQHHFALQDAFLVQISVIRLDSATYISGIRTTSRANRDGEQVVQEAGLIIPSNLYSIRLLPGSTISSIDVYCSPLGIHGLAFSFTHSTNIQLVGDGHCPSNTVGVAKLTAQSGIAGIVVGFDVMSHIHERQIYKAVSIQLVEQQAVDNSHIPAVIAWNPRLPDTEITRRLPPLKLKPLAEDQFSVNAHIPFGGEDGSRLPLLCKMTALMHGRMGFYGLLFSYSDGKELWFGQREALLNGGKLKSCVEQTFMINGEAGECINSFDAPCSHTGLNHRHVVRSIQVTTNFGRQYTFGASTPAHKIEQQVSAQVPSQECRIIALVGRVSSPIWAFEDLKAEKIHVEHQIDRMPLESISAPSLTRNMITDVPWMLLYEGSCFTIASLENLRRVRVSKGAGGRSRADGNVTGILLDYHHGGQSAVVGQWIQEARHDPFSLHETERVVEFSYWVHANMVYPESDRFSMVTGIRLVTSFGQCLEVIPDHTRRLLDTHVRCYSTLYEGLRNITWIFNSSRDELNISLRPTPALGDGHLCLAYSREIFRPRHEAEGNTRIYSDFNDPVFDELSDDRLRLKMSYYHVRGLLFFHNIDSHGRQIPVQQVRLTAGEWRQLVGIEFQYADGHVNTYGTNVGKTSVLRLDTARNERLSRLVVYNYARESKGIELHTTLNQKLVAGRIRYGKTVYVATFPLEVGIAMPDFDVPDLTSDRVFNHGLPTLAAEEGFRGSLGIWVILKCKDDEINTIELQDAGPIYLTGPR</sequence>
<name>A0A9N9YJI8_9HYPO</name>
<evidence type="ECO:0000313" key="3">
    <source>
        <dbReference type="Proteomes" id="UP000696573"/>
    </source>
</evidence>
<dbReference type="SUPFAM" id="SSF51101">
    <property type="entry name" value="Mannose-binding lectins"/>
    <property type="match status" value="1"/>
</dbReference>
<accession>A0A9N9YJI8</accession>
<dbReference type="InterPro" id="IPR001810">
    <property type="entry name" value="F-box_dom"/>
</dbReference>
<evidence type="ECO:0000259" key="1">
    <source>
        <dbReference type="PROSITE" id="PS50181"/>
    </source>
</evidence>
<protein>
    <recommendedName>
        <fullName evidence="1">F-box domain-containing protein</fullName>
    </recommendedName>
</protein>
<feature type="domain" description="F-box" evidence="1">
    <location>
        <begin position="180"/>
        <end position="230"/>
    </location>
</feature>
<evidence type="ECO:0000313" key="2">
    <source>
        <dbReference type="EMBL" id="CAH0023530.1"/>
    </source>
</evidence>
<dbReference type="AlphaFoldDB" id="A0A9N9YJI8"/>
<dbReference type="PROSITE" id="PS50181">
    <property type="entry name" value="FBOX"/>
    <property type="match status" value="1"/>
</dbReference>
<dbReference type="Proteomes" id="UP000696573">
    <property type="component" value="Unassembled WGS sequence"/>
</dbReference>
<dbReference type="OrthoDB" id="5273847at2759"/>
<dbReference type="InterPro" id="IPR036404">
    <property type="entry name" value="Jacalin-like_lectin_dom_sf"/>
</dbReference>
<dbReference type="InterPro" id="IPR036047">
    <property type="entry name" value="F-box-like_dom_sf"/>
</dbReference>
<organism evidence="2 3">
    <name type="scientific">Clonostachys rhizophaga</name>
    <dbReference type="NCBI Taxonomy" id="160324"/>
    <lineage>
        <taxon>Eukaryota</taxon>
        <taxon>Fungi</taxon>
        <taxon>Dikarya</taxon>
        <taxon>Ascomycota</taxon>
        <taxon>Pezizomycotina</taxon>
        <taxon>Sordariomycetes</taxon>
        <taxon>Hypocreomycetidae</taxon>
        <taxon>Hypocreales</taxon>
        <taxon>Bionectriaceae</taxon>
        <taxon>Clonostachys</taxon>
    </lineage>
</organism>
<dbReference type="Gene3D" id="2.100.10.30">
    <property type="entry name" value="Jacalin-like lectin domain"/>
    <property type="match status" value="1"/>
</dbReference>
<dbReference type="SUPFAM" id="SSF81383">
    <property type="entry name" value="F-box domain"/>
    <property type="match status" value="1"/>
</dbReference>
<gene>
    <name evidence="2" type="ORF">CRHIZ90672A_00010974</name>
</gene>
<dbReference type="EMBL" id="CABFNQ020000692">
    <property type="protein sequence ID" value="CAH0023530.1"/>
    <property type="molecule type" value="Genomic_DNA"/>
</dbReference>